<gene>
    <name evidence="6" type="ORF">PLOB_00031035</name>
</gene>
<dbReference type="InterPro" id="IPR045129">
    <property type="entry name" value="RNF123/RKP/RSPRY1"/>
</dbReference>
<dbReference type="Gene3D" id="1.25.10.10">
    <property type="entry name" value="Leucine-rich Repeat Variant"/>
    <property type="match status" value="3"/>
</dbReference>
<dbReference type="Gene3D" id="2.60.120.920">
    <property type="match status" value="2"/>
</dbReference>
<feature type="compositionally biased region" description="Polar residues" evidence="4">
    <location>
        <begin position="1292"/>
        <end position="1330"/>
    </location>
</feature>
<evidence type="ECO:0000256" key="3">
    <source>
        <dbReference type="ARBA" id="ARBA00022833"/>
    </source>
</evidence>
<dbReference type="InterPro" id="IPR011989">
    <property type="entry name" value="ARM-like"/>
</dbReference>
<evidence type="ECO:0000313" key="7">
    <source>
        <dbReference type="Proteomes" id="UP001159405"/>
    </source>
</evidence>
<dbReference type="Pfam" id="PF15711">
    <property type="entry name" value="ILEI"/>
    <property type="match status" value="1"/>
</dbReference>
<dbReference type="Pfam" id="PF00622">
    <property type="entry name" value="SPRY"/>
    <property type="match status" value="2"/>
</dbReference>
<feature type="compositionally biased region" description="Basic and acidic residues" evidence="4">
    <location>
        <begin position="1216"/>
        <end position="1239"/>
    </location>
</feature>
<dbReference type="EMBL" id="CALNXK010000004">
    <property type="protein sequence ID" value="CAH3036531.1"/>
    <property type="molecule type" value="Genomic_DNA"/>
</dbReference>
<dbReference type="InterPro" id="IPR001870">
    <property type="entry name" value="B30.2/SPRY"/>
</dbReference>
<dbReference type="InterPro" id="IPR016024">
    <property type="entry name" value="ARM-type_fold"/>
</dbReference>
<dbReference type="PANTHER" id="PTHR13363">
    <property type="entry name" value="RING FINGER AND SRY DOMAIN-CONTAINING"/>
    <property type="match status" value="1"/>
</dbReference>
<evidence type="ECO:0000259" key="5">
    <source>
        <dbReference type="PROSITE" id="PS50188"/>
    </source>
</evidence>
<dbReference type="InterPro" id="IPR003877">
    <property type="entry name" value="SPRY_dom"/>
</dbReference>
<proteinExistence type="predicted"/>
<feature type="domain" description="B30.2/SPRY" evidence="5">
    <location>
        <begin position="959"/>
        <end position="1152"/>
    </location>
</feature>
<organism evidence="6 7">
    <name type="scientific">Porites lobata</name>
    <dbReference type="NCBI Taxonomy" id="104759"/>
    <lineage>
        <taxon>Eukaryota</taxon>
        <taxon>Metazoa</taxon>
        <taxon>Cnidaria</taxon>
        <taxon>Anthozoa</taxon>
        <taxon>Hexacorallia</taxon>
        <taxon>Scleractinia</taxon>
        <taxon>Fungiina</taxon>
        <taxon>Poritidae</taxon>
        <taxon>Porites</taxon>
    </lineage>
</organism>
<dbReference type="SUPFAM" id="SSF48371">
    <property type="entry name" value="ARM repeat"/>
    <property type="match status" value="2"/>
</dbReference>
<protein>
    <recommendedName>
        <fullName evidence="5">B30.2/SPRY domain-containing protein</fullName>
    </recommendedName>
</protein>
<dbReference type="Proteomes" id="UP001159405">
    <property type="component" value="Unassembled WGS sequence"/>
</dbReference>
<dbReference type="InterPro" id="IPR043136">
    <property type="entry name" value="B30.2/SPRY_sf"/>
</dbReference>
<keyword evidence="3" id="KW-0862">Zinc</keyword>
<feature type="region of interest" description="Disordered" evidence="4">
    <location>
        <begin position="1292"/>
        <end position="1352"/>
    </location>
</feature>
<feature type="compositionally biased region" description="Acidic residues" evidence="4">
    <location>
        <begin position="1192"/>
        <end position="1205"/>
    </location>
</feature>
<dbReference type="SMART" id="SM00449">
    <property type="entry name" value="SPRY"/>
    <property type="match status" value="1"/>
</dbReference>
<sequence>MAFDNKRVIWIAAGVLSGLGTAFCVTELRKFIREKCTRKPLSKMEDSIRLEDLEVLARSPNYSLRKSAEQVVLDRAMKDHNLDFIITACYSSDEIQVLKAVVALAVLVKNSERVARDKLIEHGILESLSHALVHSVEVGFKKLVDIGGYDFRLQRCASESLFHLVYDEDATKIRLTKSNSSIIGTLLELVSETRNKEVMRWSLFTVHQLAACETLRPVVLEHGVIPVVSQTLVKNQGDFVLMRTCLHTMVMFVNNNTEEEVEHLKEMAKYDIFRPAVVSLRSDDSDLVYWAAGLLHQFAIQDLHKTQICAIPNIIKSLQNVLCSSEAILQRLILRVVSFLCVGNQSFRSSVLHCSSLVARLPICLASGDSDIVHWAVVLLHDLLLSEGSPNANRAAALRVLSVASDIIKALVPLASRKDNILIRLVAELLGLFCTVESLQSQVLEDGCLKAILTYSVSSDSELQFWASALLLNMAMTSDEVKREIIRLGGLKPLMELAIGDSDHPQCATHAAKTLVMLGFLDTKVPVAIRSFGYKTGDEASISIDGKEFCPNKPGVNVVVMDLMTYQATEVSSFDTGHDKEASEQLVEFIDMVPVGALVFIAVRGEANYYLTDKAKLSLKDVGLQDCDFKTGELWGFAGYKKRDEGVAVGFLQGFDIVELDTELNLGYYANEQVQGYILLPLIDLLMSTPASLTISKVSELELLTVLARHDHHKEVMVSFDGFMNYIVELIDNMSSKTADHLRANPLVIAHCIGAMKIITAISIAKDSHEKFAEHKVLDAILALLSLMNAIQLEKLTQHMNANTTGHMQQTVELESEADQGLHLTEVMAASSENVSTMAEAVKLTASGLRTPVHGDSSEPSSPLQTTQLKCTLKKKSNAKTLQSESVSGEAIVHDDLDEAFSNLTGLSVITLYNCIDLITSSEESREHFFKAGAMQILWCRLLTAGPSTVQQIGLATEMLLNTCCCMTMLEKYYTDIAVELDEHTKTPALVLSTDRLEASNPNWTFESVHATLCIGRGMCAISPYPAGWYYEVTLKSTGILQIGWQTEECRYGPERGVGVGDDKNSCAFDGARCKVWSGPPSEQINNDYGKEWSYGDVLSCLFSWNGEVSFWLNGVDMGVAFRGLNPSVNWYPAASVAMDQNCSFNFGGRPFRYEMPEGYIAVSHVVSSLVKKIPVRLSSCWTPVSGSFESIVEEDEEPNDEDLGTTEPAKITKIGKGEARLPRERTDSGALADEEKSSKVSLEVDMPQSEVFSNTHHSSDIHDTSGAPHTSAAFDSSLVLSPEPNNHSLTFVTPSSSIFTTPRGSPTRASPSSVLFPSSKNDQTPNEAEQSGDESGLEEKPPYEEKHVTSTPYLGVGSLRDSICKRFATASRLDSLREISCEESFIDDAEPIIPFLYFEAELKHAPCRVKQIGIINVETREKLYCDVHDGHLTLPNSSSPTSYEQEIFRVPDVVGCGVVMSTGQVMFTLDGVPTRQLYEFPTSKPSSLAIDNFFPYISCTRIRCNYGQQSFLFEDANRKKSSHTCASLLHIIYESRDFPVNSPSDMPLKA</sequence>
<evidence type="ECO:0000313" key="6">
    <source>
        <dbReference type="EMBL" id="CAH3036531.1"/>
    </source>
</evidence>
<feature type="region of interest" description="Disordered" evidence="4">
    <location>
        <begin position="1192"/>
        <end position="1271"/>
    </location>
</feature>
<dbReference type="SUPFAM" id="SSF49899">
    <property type="entry name" value="Concanavalin A-like lectins/glucanases"/>
    <property type="match status" value="1"/>
</dbReference>
<comment type="caution">
    <text evidence="6">The sequence shown here is derived from an EMBL/GenBank/DDBJ whole genome shotgun (WGS) entry which is preliminary data.</text>
</comment>
<dbReference type="InterPro" id="IPR013320">
    <property type="entry name" value="ConA-like_dom_sf"/>
</dbReference>
<evidence type="ECO:0000256" key="4">
    <source>
        <dbReference type="SAM" id="MobiDB-lite"/>
    </source>
</evidence>
<accession>A0ABN8MX78</accession>
<reference evidence="6 7" key="1">
    <citation type="submission" date="2022-05" db="EMBL/GenBank/DDBJ databases">
        <authorList>
            <consortium name="Genoscope - CEA"/>
            <person name="William W."/>
        </authorList>
    </citation>
    <scope>NUCLEOTIDE SEQUENCE [LARGE SCALE GENOMIC DNA]</scope>
</reference>
<dbReference type="PROSITE" id="PS50188">
    <property type="entry name" value="B302_SPRY"/>
    <property type="match status" value="1"/>
</dbReference>
<dbReference type="InterPro" id="IPR039477">
    <property type="entry name" value="ILEI/PANDER_dom"/>
</dbReference>
<feature type="compositionally biased region" description="Basic and acidic residues" evidence="4">
    <location>
        <begin position="1338"/>
        <end position="1349"/>
    </location>
</feature>
<keyword evidence="1" id="KW-0479">Metal-binding</keyword>
<evidence type="ECO:0000256" key="1">
    <source>
        <dbReference type="ARBA" id="ARBA00022723"/>
    </source>
</evidence>
<name>A0ABN8MX78_9CNID</name>
<evidence type="ECO:0000256" key="2">
    <source>
        <dbReference type="ARBA" id="ARBA00022771"/>
    </source>
</evidence>
<dbReference type="PANTHER" id="PTHR13363:SF0">
    <property type="entry name" value="B30.2_SPRY DOMAIN-CONTAINING PROTEIN"/>
    <property type="match status" value="1"/>
</dbReference>
<dbReference type="PROSITE" id="PS52031">
    <property type="entry name" value="GG_LECTIN"/>
    <property type="match status" value="1"/>
</dbReference>
<keyword evidence="2" id="KW-0863">Zinc-finger</keyword>
<keyword evidence="7" id="KW-1185">Reference proteome</keyword>